<dbReference type="AlphaFoldDB" id="A0A5B7DBJ3"/>
<feature type="region of interest" description="Disordered" evidence="1">
    <location>
        <begin position="89"/>
        <end position="114"/>
    </location>
</feature>
<gene>
    <name evidence="2" type="ORF">E2C01_011487</name>
</gene>
<dbReference type="Proteomes" id="UP000324222">
    <property type="component" value="Unassembled WGS sequence"/>
</dbReference>
<keyword evidence="3" id="KW-1185">Reference proteome</keyword>
<reference evidence="2 3" key="1">
    <citation type="submission" date="2019-05" db="EMBL/GenBank/DDBJ databases">
        <title>Another draft genome of Portunus trituberculatus and its Hox gene families provides insights of decapod evolution.</title>
        <authorList>
            <person name="Jeong J.-H."/>
            <person name="Song I."/>
            <person name="Kim S."/>
            <person name="Choi T."/>
            <person name="Kim D."/>
            <person name="Ryu S."/>
            <person name="Kim W."/>
        </authorList>
    </citation>
    <scope>NUCLEOTIDE SEQUENCE [LARGE SCALE GENOMIC DNA]</scope>
    <source>
        <tissue evidence="2">Muscle</tissue>
    </source>
</reference>
<evidence type="ECO:0000313" key="3">
    <source>
        <dbReference type="Proteomes" id="UP000324222"/>
    </source>
</evidence>
<organism evidence="2 3">
    <name type="scientific">Portunus trituberculatus</name>
    <name type="common">Swimming crab</name>
    <name type="synonym">Neptunus trituberculatus</name>
    <dbReference type="NCBI Taxonomy" id="210409"/>
    <lineage>
        <taxon>Eukaryota</taxon>
        <taxon>Metazoa</taxon>
        <taxon>Ecdysozoa</taxon>
        <taxon>Arthropoda</taxon>
        <taxon>Crustacea</taxon>
        <taxon>Multicrustacea</taxon>
        <taxon>Malacostraca</taxon>
        <taxon>Eumalacostraca</taxon>
        <taxon>Eucarida</taxon>
        <taxon>Decapoda</taxon>
        <taxon>Pleocyemata</taxon>
        <taxon>Brachyura</taxon>
        <taxon>Eubrachyura</taxon>
        <taxon>Portunoidea</taxon>
        <taxon>Portunidae</taxon>
        <taxon>Portuninae</taxon>
        <taxon>Portunus</taxon>
    </lineage>
</organism>
<evidence type="ECO:0000313" key="2">
    <source>
        <dbReference type="EMBL" id="MPC18599.1"/>
    </source>
</evidence>
<comment type="caution">
    <text evidence="2">The sequence shown here is derived from an EMBL/GenBank/DDBJ whole genome shotgun (WGS) entry which is preliminary data.</text>
</comment>
<accession>A0A5B7DBJ3</accession>
<proteinExistence type="predicted"/>
<evidence type="ECO:0000256" key="1">
    <source>
        <dbReference type="SAM" id="MobiDB-lite"/>
    </source>
</evidence>
<feature type="compositionally biased region" description="Low complexity" evidence="1">
    <location>
        <begin position="97"/>
        <end position="114"/>
    </location>
</feature>
<dbReference type="EMBL" id="VSRR010000695">
    <property type="protein sequence ID" value="MPC18599.1"/>
    <property type="molecule type" value="Genomic_DNA"/>
</dbReference>
<protein>
    <submittedName>
        <fullName evidence="2">Uncharacterized protein</fullName>
    </submittedName>
</protein>
<sequence>MGTARFTSLVSQWCLRWPSGRARATKLKVPRRDSHCLLEKVVEKYALRTCLRVLRALSVARERVVAALCAITSWEVPVSLADADLLGGGESGGRPAGSGSRSLPPQLLQLPPGREVGPRLHAGHVALGCTLAPRLLPPVLLTLRGRRTRSQPVDGQKATLSGW</sequence>
<name>A0A5B7DBJ3_PORTR</name>